<name>A0ABP6SRV0_9ACTN</name>
<dbReference type="Proteomes" id="UP001501676">
    <property type="component" value="Unassembled WGS sequence"/>
</dbReference>
<dbReference type="InterPro" id="IPR037401">
    <property type="entry name" value="SnoaL-like"/>
</dbReference>
<dbReference type="InterPro" id="IPR032710">
    <property type="entry name" value="NTF2-like_dom_sf"/>
</dbReference>
<accession>A0ABP6SRV0</accession>
<sequence>MNAPSTTDIANAVKRYLDAVADGTAEEIADCFAEDATQEDPVGSGARRGRAEIEKFYSAIESARRKTELVTLRIAGDGAAFHFVVTTEMDEHAVEIGVIDVMTFDEQARITSMRAYWNSDDVRMLR</sequence>
<evidence type="ECO:0000259" key="1">
    <source>
        <dbReference type="Pfam" id="PF12680"/>
    </source>
</evidence>
<feature type="domain" description="SnoaL-like" evidence="1">
    <location>
        <begin position="13"/>
        <end position="112"/>
    </location>
</feature>
<dbReference type="EMBL" id="BAAAYN010000005">
    <property type="protein sequence ID" value="GAA3383410.1"/>
    <property type="molecule type" value="Genomic_DNA"/>
</dbReference>
<evidence type="ECO:0000313" key="2">
    <source>
        <dbReference type="EMBL" id="GAA3383410.1"/>
    </source>
</evidence>
<dbReference type="Pfam" id="PF12680">
    <property type="entry name" value="SnoaL_2"/>
    <property type="match status" value="1"/>
</dbReference>
<evidence type="ECO:0000313" key="3">
    <source>
        <dbReference type="Proteomes" id="UP001501676"/>
    </source>
</evidence>
<protein>
    <submittedName>
        <fullName evidence="2">Nuclear transport factor 2 family protein</fullName>
    </submittedName>
</protein>
<reference evidence="3" key="1">
    <citation type="journal article" date="2019" name="Int. J. Syst. Evol. Microbiol.">
        <title>The Global Catalogue of Microorganisms (GCM) 10K type strain sequencing project: providing services to taxonomists for standard genome sequencing and annotation.</title>
        <authorList>
            <consortium name="The Broad Institute Genomics Platform"/>
            <consortium name="The Broad Institute Genome Sequencing Center for Infectious Disease"/>
            <person name="Wu L."/>
            <person name="Ma J."/>
        </authorList>
    </citation>
    <scope>NUCLEOTIDE SEQUENCE [LARGE SCALE GENOMIC DNA]</scope>
    <source>
        <strain evidence="3">JCM 9458</strain>
    </source>
</reference>
<dbReference type="Gene3D" id="3.10.450.50">
    <property type="match status" value="1"/>
</dbReference>
<comment type="caution">
    <text evidence="2">The sequence shown here is derived from an EMBL/GenBank/DDBJ whole genome shotgun (WGS) entry which is preliminary data.</text>
</comment>
<dbReference type="SUPFAM" id="SSF54427">
    <property type="entry name" value="NTF2-like"/>
    <property type="match status" value="1"/>
</dbReference>
<organism evidence="2 3">
    <name type="scientific">Cryptosporangium minutisporangium</name>
    <dbReference type="NCBI Taxonomy" id="113569"/>
    <lineage>
        <taxon>Bacteria</taxon>
        <taxon>Bacillati</taxon>
        <taxon>Actinomycetota</taxon>
        <taxon>Actinomycetes</taxon>
        <taxon>Cryptosporangiales</taxon>
        <taxon>Cryptosporangiaceae</taxon>
        <taxon>Cryptosporangium</taxon>
    </lineage>
</organism>
<proteinExistence type="predicted"/>
<keyword evidence="3" id="KW-1185">Reference proteome</keyword>
<dbReference type="RefSeq" id="WP_345726679.1">
    <property type="nucleotide sequence ID" value="NZ_BAAAYN010000005.1"/>
</dbReference>
<gene>
    <name evidence="2" type="ORF">GCM10020369_09170</name>
</gene>